<feature type="compositionally biased region" description="Acidic residues" evidence="1">
    <location>
        <begin position="399"/>
        <end position="415"/>
    </location>
</feature>
<dbReference type="GO" id="GO:0003676">
    <property type="term" value="F:nucleic acid binding"/>
    <property type="evidence" value="ECO:0007669"/>
    <property type="project" value="InterPro"/>
</dbReference>
<feature type="compositionally biased region" description="Polar residues" evidence="1">
    <location>
        <begin position="417"/>
        <end position="426"/>
    </location>
</feature>
<dbReference type="STRING" id="1173701.A0A066XXP5"/>
<feature type="compositionally biased region" description="Basic and acidic residues" evidence="1">
    <location>
        <begin position="468"/>
        <end position="477"/>
    </location>
</feature>
<protein>
    <submittedName>
        <fullName evidence="3">Putative transposase</fullName>
    </submittedName>
</protein>
<proteinExistence type="predicted"/>
<accession>A0A066XXP5</accession>
<dbReference type="Pfam" id="PF03184">
    <property type="entry name" value="DDE_1"/>
    <property type="match status" value="1"/>
</dbReference>
<feature type="compositionally biased region" description="Polar residues" evidence="1">
    <location>
        <begin position="481"/>
        <end position="500"/>
    </location>
</feature>
<evidence type="ECO:0000259" key="2">
    <source>
        <dbReference type="Pfam" id="PF03184"/>
    </source>
</evidence>
<gene>
    <name evidence="3" type="ORF">CSUB01_12388</name>
</gene>
<keyword evidence="4" id="KW-1185">Reference proteome</keyword>
<dbReference type="EMBL" id="JMSE01000313">
    <property type="protein sequence ID" value="KDN70690.1"/>
    <property type="molecule type" value="Genomic_DNA"/>
</dbReference>
<dbReference type="eggNOG" id="ENOG502S2DF">
    <property type="taxonomic scope" value="Eukaryota"/>
</dbReference>
<name>A0A066XXP5_COLSU</name>
<evidence type="ECO:0000256" key="1">
    <source>
        <dbReference type="SAM" id="MobiDB-lite"/>
    </source>
</evidence>
<comment type="caution">
    <text evidence="3">The sequence shown here is derived from an EMBL/GenBank/DDBJ whole genome shotgun (WGS) entry which is preliminary data.</text>
</comment>
<dbReference type="OrthoDB" id="5103739at2759"/>
<evidence type="ECO:0000313" key="3">
    <source>
        <dbReference type="EMBL" id="KDN70690.1"/>
    </source>
</evidence>
<dbReference type="OMA" id="ICFLPHD"/>
<feature type="domain" description="DDE-1" evidence="2">
    <location>
        <begin position="38"/>
        <end position="110"/>
    </location>
</feature>
<feature type="compositionally biased region" description="Low complexity" evidence="1">
    <location>
        <begin position="444"/>
        <end position="459"/>
    </location>
</feature>
<dbReference type="InterPro" id="IPR004875">
    <property type="entry name" value="DDE_SF_endonuclease_dom"/>
</dbReference>
<sequence>MGYLLGDYFGSDVYGRTTYDLYLQDGAPSGRSLEYHNYRDTIEKSKRPYRLLLLNGFTGHMSIKLMEYATAFDIILGFLPPHITHFLQPIDVGVFQTFKAAQQKVLRGHIQEGNLTFTRGDFVAALDEMTTAAFTASNIMKGFEKSGIWPVRDDVILARLVKKMQHSNKDIPSRLICFLPHDDRFNKAMLTAEYIERKYGGKWSPNSRIGYQVVKSVISEGALSNKYQQRHIRDRQARLSTLQQKKQRRRAVKPSHSFVTSVNINDIKEARDKQIAEGNKAEMRRQQAAIKKIAREQEKEVRQRYSATKYQMVDGRKKRLTFKEWLAYTKEGDNYIPFDPSDPRWHTDTTEKFTIDLNPAPLPQHILDQFKYTARPLSQVNVTQALADACAEAARQDVDPDIDEDIDDPIDEDANEAISSGGSVSIPSDDDDDFGGEPIIQLGTPQPTQPTQATSSPAPRQYKSRYHAIKDGIDTWRRTGTMENNPLTPQPTQEKTTSNI</sequence>
<dbReference type="AlphaFoldDB" id="A0A066XXP5"/>
<organism evidence="3 4">
    <name type="scientific">Colletotrichum sublineola</name>
    <name type="common">Sorghum anthracnose fungus</name>
    <dbReference type="NCBI Taxonomy" id="1173701"/>
    <lineage>
        <taxon>Eukaryota</taxon>
        <taxon>Fungi</taxon>
        <taxon>Dikarya</taxon>
        <taxon>Ascomycota</taxon>
        <taxon>Pezizomycotina</taxon>
        <taxon>Sordariomycetes</taxon>
        <taxon>Hypocreomycetidae</taxon>
        <taxon>Glomerellales</taxon>
        <taxon>Glomerellaceae</taxon>
        <taxon>Colletotrichum</taxon>
        <taxon>Colletotrichum graminicola species complex</taxon>
    </lineage>
</organism>
<dbReference type="Proteomes" id="UP000027238">
    <property type="component" value="Unassembled WGS sequence"/>
</dbReference>
<evidence type="ECO:0000313" key="4">
    <source>
        <dbReference type="Proteomes" id="UP000027238"/>
    </source>
</evidence>
<reference evidence="4" key="1">
    <citation type="journal article" date="2014" name="Genome Announc.">
        <title>Draft genome sequence of Colletotrichum sublineola, a destructive pathogen of cultivated sorghum.</title>
        <authorList>
            <person name="Baroncelli R."/>
            <person name="Sanz-Martin J.M."/>
            <person name="Rech G.E."/>
            <person name="Sukno S.A."/>
            <person name="Thon M.R."/>
        </authorList>
    </citation>
    <scope>NUCLEOTIDE SEQUENCE [LARGE SCALE GENOMIC DNA]</scope>
    <source>
        <strain evidence="4">TX430BB</strain>
    </source>
</reference>
<dbReference type="HOGENOM" id="CLU_042299_0_0_1"/>
<feature type="region of interest" description="Disordered" evidence="1">
    <location>
        <begin position="395"/>
        <end position="500"/>
    </location>
</feature>